<dbReference type="Proteomes" id="UP000627292">
    <property type="component" value="Unassembled WGS sequence"/>
</dbReference>
<keyword evidence="10" id="KW-0479">Metal-binding</keyword>
<gene>
    <name evidence="20" type="ORF">GCM10011379_44600</name>
</gene>
<dbReference type="InterPro" id="IPR036890">
    <property type="entry name" value="HATPase_C_sf"/>
</dbReference>
<dbReference type="SUPFAM" id="SSF55874">
    <property type="entry name" value="ATPase domain of HSP90 chaperone/DNA topoisomerase II/histidine kinase"/>
    <property type="match status" value="1"/>
</dbReference>
<dbReference type="Pfam" id="PF02518">
    <property type="entry name" value="HATPase_c"/>
    <property type="match status" value="1"/>
</dbReference>
<keyword evidence="16" id="KW-0411">Iron-sulfur</keyword>
<dbReference type="EMBL" id="BMIB01000004">
    <property type="protein sequence ID" value="GGH77762.1"/>
    <property type="molecule type" value="Genomic_DNA"/>
</dbReference>
<dbReference type="InterPro" id="IPR005467">
    <property type="entry name" value="His_kinase_dom"/>
</dbReference>
<dbReference type="Pfam" id="PF07730">
    <property type="entry name" value="HisKA_3"/>
    <property type="match status" value="1"/>
</dbReference>
<dbReference type="AlphaFoldDB" id="A0A917MYC7"/>
<name>A0A917MYC7_9BACT</name>
<dbReference type="CDD" id="cd16917">
    <property type="entry name" value="HATPase_UhpB-NarQ-NarX-like"/>
    <property type="match status" value="1"/>
</dbReference>
<dbReference type="InterPro" id="IPR011712">
    <property type="entry name" value="Sig_transdc_His_kin_sub3_dim/P"/>
</dbReference>
<dbReference type="InterPro" id="IPR004358">
    <property type="entry name" value="Sig_transdc_His_kin-like_C"/>
</dbReference>
<evidence type="ECO:0000256" key="16">
    <source>
        <dbReference type="ARBA" id="ARBA00023014"/>
    </source>
</evidence>
<evidence type="ECO:0000256" key="3">
    <source>
        <dbReference type="ARBA" id="ARBA00004496"/>
    </source>
</evidence>
<organism evidence="20 21">
    <name type="scientific">Filimonas zeae</name>
    <dbReference type="NCBI Taxonomy" id="1737353"/>
    <lineage>
        <taxon>Bacteria</taxon>
        <taxon>Pseudomonadati</taxon>
        <taxon>Bacteroidota</taxon>
        <taxon>Chitinophagia</taxon>
        <taxon>Chitinophagales</taxon>
        <taxon>Chitinophagaceae</taxon>
        <taxon>Filimonas</taxon>
    </lineage>
</organism>
<dbReference type="PROSITE" id="PS50109">
    <property type="entry name" value="HIS_KIN"/>
    <property type="match status" value="1"/>
</dbReference>
<evidence type="ECO:0000259" key="19">
    <source>
        <dbReference type="PROSITE" id="PS50109"/>
    </source>
</evidence>
<keyword evidence="15" id="KW-0902">Two-component regulatory system</keyword>
<evidence type="ECO:0000256" key="2">
    <source>
        <dbReference type="ARBA" id="ARBA00001966"/>
    </source>
</evidence>
<evidence type="ECO:0000256" key="14">
    <source>
        <dbReference type="ARBA" id="ARBA00023004"/>
    </source>
</evidence>
<reference evidence="20" key="2">
    <citation type="submission" date="2020-09" db="EMBL/GenBank/DDBJ databases">
        <authorList>
            <person name="Sun Q."/>
            <person name="Zhou Y."/>
        </authorList>
    </citation>
    <scope>NUCLEOTIDE SEQUENCE</scope>
    <source>
        <strain evidence="20">CGMCC 1.15290</strain>
    </source>
</reference>
<evidence type="ECO:0000256" key="4">
    <source>
        <dbReference type="ARBA" id="ARBA00012438"/>
    </source>
</evidence>
<dbReference type="GO" id="GO:0046983">
    <property type="term" value="F:protein dimerization activity"/>
    <property type="evidence" value="ECO:0007669"/>
    <property type="project" value="InterPro"/>
</dbReference>
<dbReference type="PANTHER" id="PTHR24421">
    <property type="entry name" value="NITRATE/NITRITE SENSOR PROTEIN NARX-RELATED"/>
    <property type="match status" value="1"/>
</dbReference>
<dbReference type="RefSeq" id="WP_188956516.1">
    <property type="nucleotide sequence ID" value="NZ_BMIB01000004.1"/>
</dbReference>
<keyword evidence="7" id="KW-0963">Cytoplasm</keyword>
<dbReference type="GO" id="GO:0016020">
    <property type="term" value="C:membrane"/>
    <property type="evidence" value="ECO:0007669"/>
    <property type="project" value="InterPro"/>
</dbReference>
<comment type="function">
    <text evidence="17">Member of the two-component regulatory system NreB/NreC involved in the control of dissimilatory nitrate/nitrite reduction in response to oxygen. NreB functions as a direct oxygen sensor histidine kinase which is autophosphorylated, in the absence of oxygen, probably at the conserved histidine residue, and transfers its phosphate group probably to a conserved aspartate residue of NreC. NreB/NreC activates the expression of the nitrate (narGHJI) and nitrite (nir) reductase operons, as well as the putative nitrate transporter gene narT.</text>
</comment>
<keyword evidence="9" id="KW-0808">Transferase</keyword>
<dbReference type="GO" id="GO:0046872">
    <property type="term" value="F:metal ion binding"/>
    <property type="evidence" value="ECO:0007669"/>
    <property type="project" value="UniProtKB-KW"/>
</dbReference>
<sequence>MHQTDLHNLKNQYEHTLLQSQLEIQEQTFRNISQEIHDNIGQVLSLAKLNLNTINEANFREKLEVTDELVGKAIADLRDLSRSLNGEKITDLGLYMALEHELAIIEKTVAVKTILSGDDIDELLNEEQVIILFRMMQELLNNILKHANAGCIEVALQVEEKCVRISIKDDGKGFDLSQLDPSKTGIGLKNLEQRARLINGQLDIKTAPGAGTEVTISLQPLKDIFAV</sequence>
<evidence type="ECO:0000256" key="7">
    <source>
        <dbReference type="ARBA" id="ARBA00022490"/>
    </source>
</evidence>
<dbReference type="InterPro" id="IPR003594">
    <property type="entry name" value="HATPase_dom"/>
</dbReference>
<evidence type="ECO:0000256" key="9">
    <source>
        <dbReference type="ARBA" id="ARBA00022679"/>
    </source>
</evidence>
<evidence type="ECO:0000313" key="21">
    <source>
        <dbReference type="Proteomes" id="UP000627292"/>
    </source>
</evidence>
<dbReference type="InterPro" id="IPR050482">
    <property type="entry name" value="Sensor_HK_TwoCompSys"/>
</dbReference>
<evidence type="ECO:0000256" key="11">
    <source>
        <dbReference type="ARBA" id="ARBA00022741"/>
    </source>
</evidence>
<comment type="catalytic activity">
    <reaction evidence="1">
        <text>ATP + protein L-histidine = ADP + protein N-phospho-L-histidine.</text>
        <dbReference type="EC" id="2.7.13.3"/>
    </reaction>
</comment>
<dbReference type="GO" id="GO:0051539">
    <property type="term" value="F:4 iron, 4 sulfur cluster binding"/>
    <property type="evidence" value="ECO:0007669"/>
    <property type="project" value="UniProtKB-KW"/>
</dbReference>
<protein>
    <recommendedName>
        <fullName evidence="5">Oxygen sensor histidine kinase NreB</fullName>
        <ecNumber evidence="4">2.7.13.3</ecNumber>
    </recommendedName>
    <alternativeName>
        <fullName evidence="18">Nitrogen regulation protein B</fullName>
    </alternativeName>
</protein>
<evidence type="ECO:0000256" key="1">
    <source>
        <dbReference type="ARBA" id="ARBA00000085"/>
    </source>
</evidence>
<keyword evidence="21" id="KW-1185">Reference proteome</keyword>
<keyword evidence="14" id="KW-0408">Iron</keyword>
<evidence type="ECO:0000256" key="10">
    <source>
        <dbReference type="ARBA" id="ARBA00022723"/>
    </source>
</evidence>
<dbReference type="PRINTS" id="PR00344">
    <property type="entry name" value="BCTRLSENSOR"/>
</dbReference>
<keyword evidence="6" id="KW-0004">4Fe-4S</keyword>
<dbReference type="GO" id="GO:0005737">
    <property type="term" value="C:cytoplasm"/>
    <property type="evidence" value="ECO:0007669"/>
    <property type="project" value="UniProtKB-SubCell"/>
</dbReference>
<comment type="subcellular location">
    <subcellularLocation>
        <location evidence="3">Cytoplasm</location>
    </subcellularLocation>
</comment>
<dbReference type="PANTHER" id="PTHR24421:SF10">
    <property type="entry name" value="NITRATE_NITRITE SENSOR PROTEIN NARQ"/>
    <property type="match status" value="1"/>
</dbReference>
<evidence type="ECO:0000256" key="17">
    <source>
        <dbReference type="ARBA" id="ARBA00024827"/>
    </source>
</evidence>
<dbReference type="SMART" id="SM00387">
    <property type="entry name" value="HATPase_c"/>
    <property type="match status" value="1"/>
</dbReference>
<comment type="caution">
    <text evidence="20">The sequence shown here is derived from an EMBL/GenBank/DDBJ whole genome shotgun (WGS) entry which is preliminary data.</text>
</comment>
<evidence type="ECO:0000256" key="15">
    <source>
        <dbReference type="ARBA" id="ARBA00023012"/>
    </source>
</evidence>
<evidence type="ECO:0000313" key="20">
    <source>
        <dbReference type="EMBL" id="GGH77762.1"/>
    </source>
</evidence>
<dbReference type="GO" id="GO:0005524">
    <property type="term" value="F:ATP binding"/>
    <property type="evidence" value="ECO:0007669"/>
    <property type="project" value="UniProtKB-KW"/>
</dbReference>
<keyword evidence="8" id="KW-0597">Phosphoprotein</keyword>
<evidence type="ECO:0000256" key="8">
    <source>
        <dbReference type="ARBA" id="ARBA00022553"/>
    </source>
</evidence>
<reference evidence="20" key="1">
    <citation type="journal article" date="2014" name="Int. J. Syst. Evol. Microbiol.">
        <title>Complete genome sequence of Corynebacterium casei LMG S-19264T (=DSM 44701T), isolated from a smear-ripened cheese.</title>
        <authorList>
            <consortium name="US DOE Joint Genome Institute (JGI-PGF)"/>
            <person name="Walter F."/>
            <person name="Albersmeier A."/>
            <person name="Kalinowski J."/>
            <person name="Ruckert C."/>
        </authorList>
    </citation>
    <scope>NUCLEOTIDE SEQUENCE</scope>
    <source>
        <strain evidence="20">CGMCC 1.15290</strain>
    </source>
</reference>
<dbReference type="EC" id="2.7.13.3" evidence="4"/>
<keyword evidence="11" id="KW-0547">Nucleotide-binding</keyword>
<keyword evidence="13" id="KW-0067">ATP-binding</keyword>
<evidence type="ECO:0000256" key="5">
    <source>
        <dbReference type="ARBA" id="ARBA00017322"/>
    </source>
</evidence>
<accession>A0A917MYC7</accession>
<proteinExistence type="predicted"/>
<evidence type="ECO:0000256" key="6">
    <source>
        <dbReference type="ARBA" id="ARBA00022485"/>
    </source>
</evidence>
<dbReference type="GO" id="GO:0000155">
    <property type="term" value="F:phosphorelay sensor kinase activity"/>
    <property type="evidence" value="ECO:0007669"/>
    <property type="project" value="InterPro"/>
</dbReference>
<evidence type="ECO:0000256" key="13">
    <source>
        <dbReference type="ARBA" id="ARBA00022840"/>
    </source>
</evidence>
<keyword evidence="12" id="KW-0418">Kinase</keyword>
<evidence type="ECO:0000256" key="12">
    <source>
        <dbReference type="ARBA" id="ARBA00022777"/>
    </source>
</evidence>
<dbReference type="Gene3D" id="3.30.565.10">
    <property type="entry name" value="Histidine kinase-like ATPase, C-terminal domain"/>
    <property type="match status" value="1"/>
</dbReference>
<feature type="domain" description="Histidine kinase" evidence="19">
    <location>
        <begin position="31"/>
        <end position="222"/>
    </location>
</feature>
<comment type="cofactor">
    <cofactor evidence="2">
        <name>[4Fe-4S] cluster</name>
        <dbReference type="ChEBI" id="CHEBI:49883"/>
    </cofactor>
</comment>
<evidence type="ECO:0000256" key="18">
    <source>
        <dbReference type="ARBA" id="ARBA00030800"/>
    </source>
</evidence>
<dbReference type="Gene3D" id="1.20.5.1930">
    <property type="match status" value="1"/>
</dbReference>